<sequence>MAMEYDNVMILELGEDLQIDSPRREEKATAGQRRGGSTQGGCVGDERRPC</sequence>
<accession>A0A653CYD9</accession>
<evidence type="ECO:0000256" key="1">
    <source>
        <dbReference type="SAM" id="MobiDB-lite"/>
    </source>
</evidence>
<evidence type="ECO:0000313" key="2">
    <source>
        <dbReference type="EMBL" id="VEN52945.1"/>
    </source>
</evidence>
<dbReference type="OrthoDB" id="10427760at2759"/>
<gene>
    <name evidence="2" type="ORF">CALMAC_LOCUS12910</name>
</gene>
<proteinExistence type="predicted"/>
<name>A0A653CYD9_CALMS</name>
<protein>
    <submittedName>
        <fullName evidence="2">Uncharacterized protein</fullName>
    </submittedName>
</protein>
<feature type="region of interest" description="Disordered" evidence="1">
    <location>
        <begin position="16"/>
        <end position="50"/>
    </location>
</feature>
<dbReference type="AlphaFoldDB" id="A0A653CYD9"/>
<dbReference type="Proteomes" id="UP000410492">
    <property type="component" value="Unassembled WGS sequence"/>
</dbReference>
<feature type="compositionally biased region" description="Gly residues" evidence="1">
    <location>
        <begin position="33"/>
        <end position="43"/>
    </location>
</feature>
<reference evidence="2 3" key="1">
    <citation type="submission" date="2019-01" db="EMBL/GenBank/DDBJ databases">
        <authorList>
            <person name="Sayadi A."/>
        </authorList>
    </citation>
    <scope>NUCLEOTIDE SEQUENCE [LARGE SCALE GENOMIC DNA]</scope>
</reference>
<keyword evidence="3" id="KW-1185">Reference proteome</keyword>
<dbReference type="EMBL" id="CAACVG010009340">
    <property type="protein sequence ID" value="VEN52945.1"/>
    <property type="molecule type" value="Genomic_DNA"/>
</dbReference>
<evidence type="ECO:0000313" key="3">
    <source>
        <dbReference type="Proteomes" id="UP000410492"/>
    </source>
</evidence>
<organism evidence="2 3">
    <name type="scientific">Callosobruchus maculatus</name>
    <name type="common">Southern cowpea weevil</name>
    <name type="synonym">Pulse bruchid</name>
    <dbReference type="NCBI Taxonomy" id="64391"/>
    <lineage>
        <taxon>Eukaryota</taxon>
        <taxon>Metazoa</taxon>
        <taxon>Ecdysozoa</taxon>
        <taxon>Arthropoda</taxon>
        <taxon>Hexapoda</taxon>
        <taxon>Insecta</taxon>
        <taxon>Pterygota</taxon>
        <taxon>Neoptera</taxon>
        <taxon>Endopterygota</taxon>
        <taxon>Coleoptera</taxon>
        <taxon>Polyphaga</taxon>
        <taxon>Cucujiformia</taxon>
        <taxon>Chrysomeloidea</taxon>
        <taxon>Chrysomelidae</taxon>
        <taxon>Bruchinae</taxon>
        <taxon>Bruchini</taxon>
        <taxon>Callosobruchus</taxon>
    </lineage>
</organism>